<dbReference type="RefSeq" id="WP_246076412.1">
    <property type="nucleotide sequence ID" value="NZ_VFML01000001.1"/>
</dbReference>
<feature type="transmembrane region" description="Helical" evidence="1">
    <location>
        <begin position="6"/>
        <end position="27"/>
    </location>
</feature>
<organism evidence="2 3">
    <name type="scientific">Amycolatopsis cihanbeyliensis</name>
    <dbReference type="NCBI Taxonomy" id="1128664"/>
    <lineage>
        <taxon>Bacteria</taxon>
        <taxon>Bacillati</taxon>
        <taxon>Actinomycetota</taxon>
        <taxon>Actinomycetes</taxon>
        <taxon>Pseudonocardiales</taxon>
        <taxon>Pseudonocardiaceae</taxon>
        <taxon>Amycolatopsis</taxon>
    </lineage>
</organism>
<keyword evidence="3" id="KW-1185">Reference proteome</keyword>
<dbReference type="AlphaFoldDB" id="A0A542DJT8"/>
<protein>
    <submittedName>
        <fullName evidence="2">Uncharacterized protein</fullName>
    </submittedName>
</protein>
<name>A0A542DJT8_AMYCI</name>
<keyword evidence="1" id="KW-0812">Transmembrane</keyword>
<evidence type="ECO:0000313" key="3">
    <source>
        <dbReference type="Proteomes" id="UP000320876"/>
    </source>
</evidence>
<dbReference type="Proteomes" id="UP000320876">
    <property type="component" value="Unassembled WGS sequence"/>
</dbReference>
<dbReference type="EMBL" id="VFML01000001">
    <property type="protein sequence ID" value="TQJ03264.1"/>
    <property type="molecule type" value="Genomic_DNA"/>
</dbReference>
<feature type="transmembrane region" description="Helical" evidence="1">
    <location>
        <begin position="75"/>
        <end position="95"/>
    </location>
</feature>
<proteinExistence type="predicted"/>
<evidence type="ECO:0000256" key="1">
    <source>
        <dbReference type="SAM" id="Phobius"/>
    </source>
</evidence>
<comment type="caution">
    <text evidence="2">The sequence shown here is derived from an EMBL/GenBank/DDBJ whole genome shotgun (WGS) entry which is preliminary data.</text>
</comment>
<reference evidence="2 3" key="1">
    <citation type="submission" date="2019-06" db="EMBL/GenBank/DDBJ databases">
        <title>Sequencing the genomes of 1000 actinobacteria strains.</title>
        <authorList>
            <person name="Klenk H.-P."/>
        </authorList>
    </citation>
    <scope>NUCLEOTIDE SEQUENCE [LARGE SCALE GENOMIC DNA]</scope>
    <source>
        <strain evidence="2 3">DSM 45679</strain>
    </source>
</reference>
<sequence>MPSIPSTVLYVLGGLALLGLFAAWNGGRKSARRARTGVRTVTRMTGNALRTLVTAALIAGVQWAAITWINHPVVTAVVLAVPALLAGAAVARLLAITEIVHTSKGGHR</sequence>
<keyword evidence="1" id="KW-0472">Membrane</keyword>
<accession>A0A542DJT8</accession>
<feature type="transmembrane region" description="Helical" evidence="1">
    <location>
        <begin position="48"/>
        <end position="69"/>
    </location>
</feature>
<gene>
    <name evidence="2" type="ORF">FB471_3019</name>
</gene>
<keyword evidence="1" id="KW-1133">Transmembrane helix</keyword>
<evidence type="ECO:0000313" key="2">
    <source>
        <dbReference type="EMBL" id="TQJ03264.1"/>
    </source>
</evidence>